<dbReference type="Pfam" id="PF00072">
    <property type="entry name" value="Response_reg"/>
    <property type="match status" value="1"/>
</dbReference>
<evidence type="ECO:0000313" key="4">
    <source>
        <dbReference type="Proteomes" id="UP000300142"/>
    </source>
</evidence>
<keyword evidence="1" id="KW-0597">Phosphoprotein</keyword>
<name>A0A480A008_9CYAN</name>
<dbReference type="Gene3D" id="3.40.50.2300">
    <property type="match status" value="1"/>
</dbReference>
<feature type="modified residue" description="4-aspartylphosphate" evidence="1">
    <location>
        <position position="78"/>
    </location>
</feature>
<dbReference type="PANTHER" id="PTHR44520:SF2">
    <property type="entry name" value="RESPONSE REGULATOR RCP1"/>
    <property type="match status" value="1"/>
</dbReference>
<comment type="caution">
    <text evidence="3">The sequence shown here is derived from an EMBL/GenBank/DDBJ whole genome shotgun (WGS) entry which is preliminary data.</text>
</comment>
<proteinExistence type="predicted"/>
<dbReference type="PANTHER" id="PTHR44520">
    <property type="entry name" value="RESPONSE REGULATOR RCP1-RELATED"/>
    <property type="match status" value="1"/>
</dbReference>
<gene>
    <name evidence="3" type="ORF">SR1949_34340</name>
</gene>
<dbReference type="EMBL" id="BJCE01000132">
    <property type="protein sequence ID" value="GCL38320.1"/>
    <property type="molecule type" value="Genomic_DNA"/>
</dbReference>
<dbReference type="InterPro" id="IPR011006">
    <property type="entry name" value="CheY-like_superfamily"/>
</dbReference>
<dbReference type="SUPFAM" id="SSF52172">
    <property type="entry name" value="CheY-like"/>
    <property type="match status" value="1"/>
</dbReference>
<keyword evidence="4" id="KW-1185">Reference proteome</keyword>
<reference evidence="4" key="1">
    <citation type="submission" date="2019-02" db="EMBL/GenBank/DDBJ databases">
        <title>Draft genome sequence of Sphaerospermopsis reniformis NIES-1949.</title>
        <authorList>
            <person name="Yamaguchi H."/>
            <person name="Suzuki S."/>
            <person name="Kawachi M."/>
        </authorList>
    </citation>
    <scope>NUCLEOTIDE SEQUENCE [LARGE SCALE GENOMIC DNA]</scope>
    <source>
        <strain evidence="4">NIES-1949</strain>
    </source>
</reference>
<dbReference type="GO" id="GO:0000160">
    <property type="term" value="P:phosphorelay signal transduction system"/>
    <property type="evidence" value="ECO:0007669"/>
    <property type="project" value="InterPro"/>
</dbReference>
<dbReference type="InterPro" id="IPR001789">
    <property type="entry name" value="Sig_transdc_resp-reg_receiver"/>
</dbReference>
<accession>A0A480A008</accession>
<organism evidence="3 4">
    <name type="scientific">Sphaerospermopsis reniformis</name>
    <dbReference type="NCBI Taxonomy" id="531300"/>
    <lineage>
        <taxon>Bacteria</taxon>
        <taxon>Bacillati</taxon>
        <taxon>Cyanobacteriota</taxon>
        <taxon>Cyanophyceae</taxon>
        <taxon>Nostocales</taxon>
        <taxon>Aphanizomenonaceae</taxon>
        <taxon>Sphaerospermopsis</taxon>
    </lineage>
</organism>
<dbReference type="Proteomes" id="UP000300142">
    <property type="component" value="Unassembled WGS sequence"/>
</dbReference>
<protein>
    <submittedName>
        <fullName evidence="3">Response regulator receiver protein</fullName>
    </submittedName>
</protein>
<dbReference type="InterPro" id="IPR052893">
    <property type="entry name" value="TCS_response_regulator"/>
</dbReference>
<evidence type="ECO:0000313" key="3">
    <source>
        <dbReference type="EMBL" id="GCL38320.1"/>
    </source>
</evidence>
<feature type="domain" description="Response regulatory" evidence="2">
    <location>
        <begin position="17"/>
        <end position="145"/>
    </location>
</feature>
<dbReference type="AlphaFoldDB" id="A0A480A008"/>
<dbReference type="SMART" id="SM00448">
    <property type="entry name" value="REC"/>
    <property type="match status" value="1"/>
</dbReference>
<evidence type="ECO:0000259" key="2">
    <source>
        <dbReference type="PROSITE" id="PS50110"/>
    </source>
</evidence>
<dbReference type="PROSITE" id="PS50110">
    <property type="entry name" value="RESPONSE_REGULATORY"/>
    <property type="match status" value="1"/>
</dbReference>
<evidence type="ECO:0000256" key="1">
    <source>
        <dbReference type="PROSITE-ProRule" id="PRU00169"/>
    </source>
</evidence>
<dbReference type="CDD" id="cd17557">
    <property type="entry name" value="REC_Rcp-like"/>
    <property type="match status" value="1"/>
</dbReference>
<sequence>MSKKETLGVKDRQPKVTILMADDDDDDSLLVHDALLESRLPIKLHIVKDGEELMDYLSHRGLYTDVNKAPRPGLIFLDLNMPKKHGLEVLKELKNHPQHRIIPVIVMTSSNTEEDIYNTYNLGANSFIQKPGNFTSLVEVMKTIGKYWFEIVELPL</sequence>